<dbReference type="Proteomes" id="UP000548476">
    <property type="component" value="Unassembled WGS sequence"/>
</dbReference>
<protein>
    <submittedName>
        <fullName evidence="1">Uncharacterized protein</fullName>
    </submittedName>
</protein>
<sequence length="153" mass="16423">MTLILSPAAGRDTRVPIERAVVDRVAASRPRETYLVVRFERADGRASVHHAWTDGGEVLGARIDAVATARGMDGLDWLAVTARHEETSVEGRMVVTEYRLRAVLADVEAGRGALPDERRDLTDALAAYCDTTGRAVAIGAWCRVGPAAVDATP</sequence>
<dbReference type="AlphaFoldDB" id="A0A841FWZ1"/>
<proteinExistence type="predicted"/>
<evidence type="ECO:0000313" key="2">
    <source>
        <dbReference type="Proteomes" id="UP000548476"/>
    </source>
</evidence>
<gene>
    <name evidence="1" type="ORF">HNR73_005747</name>
</gene>
<keyword evidence="2" id="KW-1185">Reference proteome</keyword>
<evidence type="ECO:0000313" key="1">
    <source>
        <dbReference type="EMBL" id="MBB6037867.1"/>
    </source>
</evidence>
<comment type="caution">
    <text evidence="1">The sequence shown here is derived from an EMBL/GenBank/DDBJ whole genome shotgun (WGS) entry which is preliminary data.</text>
</comment>
<dbReference type="RefSeq" id="WP_184790680.1">
    <property type="nucleotide sequence ID" value="NZ_BONT01000065.1"/>
</dbReference>
<dbReference type="EMBL" id="JACHGT010000014">
    <property type="protein sequence ID" value="MBB6037867.1"/>
    <property type="molecule type" value="Genomic_DNA"/>
</dbReference>
<organism evidence="1 2">
    <name type="scientific">Phytomonospora endophytica</name>
    <dbReference type="NCBI Taxonomy" id="714109"/>
    <lineage>
        <taxon>Bacteria</taxon>
        <taxon>Bacillati</taxon>
        <taxon>Actinomycetota</taxon>
        <taxon>Actinomycetes</taxon>
        <taxon>Micromonosporales</taxon>
        <taxon>Micromonosporaceae</taxon>
        <taxon>Phytomonospora</taxon>
    </lineage>
</organism>
<accession>A0A841FWZ1</accession>
<reference evidence="1 2" key="1">
    <citation type="submission" date="2020-08" db="EMBL/GenBank/DDBJ databases">
        <title>Genomic Encyclopedia of Type Strains, Phase IV (KMG-IV): sequencing the most valuable type-strain genomes for metagenomic binning, comparative biology and taxonomic classification.</title>
        <authorList>
            <person name="Goeker M."/>
        </authorList>
    </citation>
    <scope>NUCLEOTIDE SEQUENCE [LARGE SCALE GENOMIC DNA]</scope>
    <source>
        <strain evidence="1 2">YIM 65646</strain>
    </source>
</reference>
<name>A0A841FWZ1_9ACTN</name>